<dbReference type="Proteomes" id="UP000285326">
    <property type="component" value="Unassembled WGS sequence"/>
</dbReference>
<gene>
    <name evidence="1" type="ORF">GcM1_098005</name>
</gene>
<sequence length="305" mass="34219">MSQTALTYCCGWWLGKYKKQVVHCYVDQFFHGGTTTTSRLEGAHSILKQWTEKPTKDLPTTWDAVNAGQAIQRDSRVSSSSIWSKRLHGSLSFDYTINGQSTKPKLKKMALDTHCQILHPFVQRHTGALWEYPVGTLLKNVSATRRPRVGSAPIELPPPLLNLITRQRRCTQEAEKRTNAGQHARARQAASWRILGQHEQLKDQLRHCLACIEYGHDKATCRGCRATGHNRSACPNISYQRSQFQAQYPPSQQPPTFLFSQQAQLTPPWAGIGTESWLEIGSGTGSGMGLGMGLGQQVEQWDNFM</sequence>
<evidence type="ECO:0000313" key="2">
    <source>
        <dbReference type="Proteomes" id="UP000285326"/>
    </source>
</evidence>
<accession>A0A420JCB0</accession>
<reference evidence="1 2" key="1">
    <citation type="journal article" date="2018" name="BMC Genomics">
        <title>Comparative genome analyses reveal sequence features reflecting distinct modes of host-adaptation between dicot and monocot powdery mildew.</title>
        <authorList>
            <person name="Wu Y."/>
            <person name="Ma X."/>
            <person name="Pan Z."/>
            <person name="Kale S.D."/>
            <person name="Song Y."/>
            <person name="King H."/>
            <person name="Zhang Q."/>
            <person name="Presley C."/>
            <person name="Deng X."/>
            <person name="Wei C.I."/>
            <person name="Xiao S."/>
        </authorList>
    </citation>
    <scope>NUCLEOTIDE SEQUENCE [LARGE SCALE GENOMIC DNA]</scope>
    <source>
        <strain evidence="1">UMSG1</strain>
    </source>
</reference>
<dbReference type="AlphaFoldDB" id="A0A420JCB0"/>
<proteinExistence type="predicted"/>
<evidence type="ECO:0000313" key="1">
    <source>
        <dbReference type="EMBL" id="RKF84376.1"/>
    </source>
</evidence>
<protein>
    <submittedName>
        <fullName evidence="1">Uncharacterized protein</fullName>
    </submittedName>
</protein>
<dbReference type="EMBL" id="MCBS01009821">
    <property type="protein sequence ID" value="RKF84376.1"/>
    <property type="molecule type" value="Genomic_DNA"/>
</dbReference>
<organism evidence="1 2">
    <name type="scientific">Golovinomyces cichoracearum</name>
    <dbReference type="NCBI Taxonomy" id="62708"/>
    <lineage>
        <taxon>Eukaryota</taxon>
        <taxon>Fungi</taxon>
        <taxon>Dikarya</taxon>
        <taxon>Ascomycota</taxon>
        <taxon>Pezizomycotina</taxon>
        <taxon>Leotiomycetes</taxon>
        <taxon>Erysiphales</taxon>
        <taxon>Erysiphaceae</taxon>
        <taxon>Golovinomyces</taxon>
    </lineage>
</organism>
<name>A0A420JCB0_9PEZI</name>
<comment type="caution">
    <text evidence="1">The sequence shown here is derived from an EMBL/GenBank/DDBJ whole genome shotgun (WGS) entry which is preliminary data.</text>
</comment>